<feature type="chain" id="PRO_5047545880" description="Phosphate ABC transporter substrate-binding protein" evidence="1">
    <location>
        <begin position="24"/>
        <end position="142"/>
    </location>
</feature>
<keyword evidence="1" id="KW-0732">Signal</keyword>
<evidence type="ECO:0000313" key="2">
    <source>
        <dbReference type="EMBL" id="QSX32121.1"/>
    </source>
</evidence>
<accession>A0ABX7QN30</accession>
<evidence type="ECO:0000313" key="3">
    <source>
        <dbReference type="Proteomes" id="UP000662770"/>
    </source>
</evidence>
<dbReference type="Proteomes" id="UP000662770">
    <property type="component" value="Chromosome"/>
</dbReference>
<dbReference type="RefSeq" id="WP_207353366.1">
    <property type="nucleotide sequence ID" value="NZ_CP071503.1"/>
</dbReference>
<proteinExistence type="predicted"/>
<evidence type="ECO:0008006" key="4">
    <source>
        <dbReference type="Google" id="ProtNLM"/>
    </source>
</evidence>
<protein>
    <recommendedName>
        <fullName evidence="4">Phosphate ABC transporter substrate-binding protein</fullName>
    </recommendedName>
</protein>
<gene>
    <name evidence="2" type="ORF">JYB87_10010</name>
</gene>
<dbReference type="Gene3D" id="3.40.190.10">
    <property type="entry name" value="Periplasmic binding protein-like II"/>
    <property type="match status" value="1"/>
</dbReference>
<organism evidence="2 3">
    <name type="scientific">Shewanella avicenniae</name>
    <dbReference type="NCBI Taxonomy" id="2814294"/>
    <lineage>
        <taxon>Bacteria</taxon>
        <taxon>Pseudomonadati</taxon>
        <taxon>Pseudomonadota</taxon>
        <taxon>Gammaproteobacteria</taxon>
        <taxon>Alteromonadales</taxon>
        <taxon>Shewanellaceae</taxon>
        <taxon>Shewanella</taxon>
    </lineage>
</organism>
<dbReference type="EMBL" id="CP071503">
    <property type="protein sequence ID" value="QSX32121.1"/>
    <property type="molecule type" value="Genomic_DNA"/>
</dbReference>
<name>A0ABX7QN30_9GAMM</name>
<keyword evidence="3" id="KW-1185">Reference proteome</keyword>
<reference evidence="2 3" key="1">
    <citation type="submission" date="2021-03" db="EMBL/GenBank/DDBJ databases">
        <title>Novel species identification of genus Shewanella.</title>
        <authorList>
            <person name="Liu G."/>
            <person name="Zhang Q."/>
        </authorList>
    </citation>
    <scope>NUCLEOTIDE SEQUENCE [LARGE SCALE GENOMIC DNA]</scope>
    <source>
        <strain evidence="2 3">FJAT-51800</strain>
    </source>
</reference>
<dbReference type="SUPFAM" id="SSF53850">
    <property type="entry name" value="Periplasmic binding protein-like II"/>
    <property type="match status" value="1"/>
</dbReference>
<sequence>MHSLKLATMMLAFVLVSPFSASYADANRIIVVSRADNDVPQLSKSQVRQIFMGGTLGRKFEPVFFASGNEIRTTFNNEVIGLTEHRVKAYWTQLQFTGRAMPPIELNSIDEVIDYLLNNPNSVAYLPGYVKLPPELAVVYQK</sequence>
<feature type="signal peptide" evidence="1">
    <location>
        <begin position="1"/>
        <end position="23"/>
    </location>
</feature>
<evidence type="ECO:0000256" key="1">
    <source>
        <dbReference type="SAM" id="SignalP"/>
    </source>
</evidence>